<proteinExistence type="predicted"/>
<comment type="caution">
    <text evidence="7">The sequence shown here is derived from an EMBL/GenBank/DDBJ whole genome shotgun (WGS) entry which is preliminary data.</text>
</comment>
<dbReference type="PANTHER" id="PTHR23501">
    <property type="entry name" value="MAJOR FACILITATOR SUPERFAMILY"/>
    <property type="match status" value="1"/>
</dbReference>
<feature type="non-terminal residue" evidence="7">
    <location>
        <position position="1"/>
    </location>
</feature>
<evidence type="ECO:0000313" key="8">
    <source>
        <dbReference type="Proteomes" id="UP001194580"/>
    </source>
</evidence>
<keyword evidence="8" id="KW-1185">Reference proteome</keyword>
<gene>
    <name evidence="7" type="ORF">BGZ95_003324</name>
</gene>
<dbReference type="GO" id="GO:0012505">
    <property type="term" value="C:endomembrane system"/>
    <property type="evidence" value="ECO:0007669"/>
    <property type="project" value="UniProtKB-SubCell"/>
</dbReference>
<dbReference type="EMBL" id="JAAAIL010001753">
    <property type="protein sequence ID" value="KAG0265416.1"/>
    <property type="molecule type" value="Genomic_DNA"/>
</dbReference>
<keyword evidence="5 6" id="KW-0472">Membrane</keyword>
<feature type="transmembrane region" description="Helical" evidence="6">
    <location>
        <begin position="78"/>
        <end position="97"/>
    </location>
</feature>
<keyword evidence="4 6" id="KW-1133">Transmembrane helix</keyword>
<dbReference type="GO" id="GO:0005886">
    <property type="term" value="C:plasma membrane"/>
    <property type="evidence" value="ECO:0007669"/>
    <property type="project" value="TreeGrafter"/>
</dbReference>
<dbReference type="AlphaFoldDB" id="A0AAD4D6G6"/>
<dbReference type="PANTHER" id="PTHR23501:SF191">
    <property type="entry name" value="VACUOLAR BASIC AMINO ACID TRANSPORTER 4"/>
    <property type="match status" value="1"/>
</dbReference>
<evidence type="ECO:0000256" key="5">
    <source>
        <dbReference type="ARBA" id="ARBA00023136"/>
    </source>
</evidence>
<dbReference type="Proteomes" id="UP001194580">
    <property type="component" value="Unassembled WGS sequence"/>
</dbReference>
<protein>
    <submittedName>
        <fullName evidence="7">Uncharacterized protein</fullName>
    </submittedName>
</protein>
<evidence type="ECO:0000256" key="3">
    <source>
        <dbReference type="ARBA" id="ARBA00022692"/>
    </source>
</evidence>
<accession>A0AAD4D6G6</accession>
<dbReference type="GO" id="GO:0022857">
    <property type="term" value="F:transmembrane transporter activity"/>
    <property type="evidence" value="ECO:0007669"/>
    <property type="project" value="TreeGrafter"/>
</dbReference>
<organism evidence="7 8">
    <name type="scientific">Linnemannia exigua</name>
    <dbReference type="NCBI Taxonomy" id="604196"/>
    <lineage>
        <taxon>Eukaryota</taxon>
        <taxon>Fungi</taxon>
        <taxon>Fungi incertae sedis</taxon>
        <taxon>Mucoromycota</taxon>
        <taxon>Mortierellomycotina</taxon>
        <taxon>Mortierellomycetes</taxon>
        <taxon>Mortierellales</taxon>
        <taxon>Mortierellaceae</taxon>
        <taxon>Linnemannia</taxon>
    </lineage>
</organism>
<evidence type="ECO:0000256" key="6">
    <source>
        <dbReference type="SAM" id="Phobius"/>
    </source>
</evidence>
<evidence type="ECO:0000256" key="2">
    <source>
        <dbReference type="ARBA" id="ARBA00022448"/>
    </source>
</evidence>
<keyword evidence="2" id="KW-0813">Transport</keyword>
<evidence type="ECO:0000256" key="1">
    <source>
        <dbReference type="ARBA" id="ARBA00004127"/>
    </source>
</evidence>
<name>A0AAD4D6G6_9FUNG</name>
<reference evidence="7" key="1">
    <citation type="journal article" date="2020" name="Fungal Divers.">
        <title>Resolving the Mortierellaceae phylogeny through synthesis of multi-gene phylogenetics and phylogenomics.</title>
        <authorList>
            <person name="Vandepol N."/>
            <person name="Liber J."/>
            <person name="Desiro A."/>
            <person name="Na H."/>
            <person name="Kennedy M."/>
            <person name="Barry K."/>
            <person name="Grigoriev I.V."/>
            <person name="Miller A.N."/>
            <person name="O'Donnell K."/>
            <person name="Stajich J.E."/>
            <person name="Bonito G."/>
        </authorList>
    </citation>
    <scope>NUCLEOTIDE SEQUENCE</scope>
    <source>
        <strain evidence="7">NRRL 28262</strain>
    </source>
</reference>
<evidence type="ECO:0000256" key="4">
    <source>
        <dbReference type="ARBA" id="ARBA00022989"/>
    </source>
</evidence>
<comment type="subcellular location">
    <subcellularLocation>
        <location evidence="1">Endomembrane system</location>
        <topology evidence="1">Multi-pass membrane protein</topology>
    </subcellularLocation>
</comment>
<keyword evidence="3 6" id="KW-0812">Transmembrane</keyword>
<sequence length="118" mass="13166">YMATVTTSVQFVRSLGQVFGVAIVGTVFNNKLTETLMANFPKDPRIEVVAKNTEMGLSLFDAPQQLVIFESFVDALRYVFYCSVAFCSLAFIMSTFIQHKVLKTNANQAKPELTPEMV</sequence>
<evidence type="ECO:0000313" key="7">
    <source>
        <dbReference type="EMBL" id="KAG0265416.1"/>
    </source>
</evidence>